<evidence type="ECO:0000256" key="3">
    <source>
        <dbReference type="ARBA" id="ARBA00020170"/>
    </source>
</evidence>
<keyword evidence="4 5" id="KW-0227">DNA damage</keyword>
<keyword evidence="4 5" id="KW-0238">DNA-binding</keyword>
<evidence type="ECO:0000256" key="4">
    <source>
        <dbReference type="HAMAP-Rule" id="MF_00365"/>
    </source>
</evidence>
<reference evidence="7 8" key="1">
    <citation type="submission" date="2021-06" db="EMBL/GenBank/DDBJ databases">
        <authorList>
            <person name="Sun Q."/>
            <person name="Li D."/>
        </authorList>
    </citation>
    <scope>NUCLEOTIDE SEQUENCE [LARGE SCALE GENOMIC DNA]</scope>
    <source>
        <strain evidence="7 8">MSJd-7</strain>
    </source>
</reference>
<keyword evidence="4 5" id="KW-0547">Nucleotide-binding</keyword>
<evidence type="ECO:0000313" key="7">
    <source>
        <dbReference type="EMBL" id="MBU5491466.1"/>
    </source>
</evidence>
<comment type="subcellular location">
    <subcellularLocation>
        <location evidence="1 4 5">Cytoplasm</location>
    </subcellularLocation>
</comment>
<evidence type="ECO:0000256" key="1">
    <source>
        <dbReference type="ARBA" id="ARBA00004496"/>
    </source>
</evidence>
<dbReference type="PANTHER" id="PTHR32182:SF0">
    <property type="entry name" value="DNA REPLICATION AND REPAIR PROTEIN RECF"/>
    <property type="match status" value="1"/>
</dbReference>
<dbReference type="InterPro" id="IPR001238">
    <property type="entry name" value="DNA-binding_RecF"/>
</dbReference>
<keyword evidence="4 5" id="KW-0234">DNA repair</keyword>
<keyword evidence="4 5" id="KW-0742">SOS response</keyword>
<evidence type="ECO:0000256" key="5">
    <source>
        <dbReference type="RuleBase" id="RU000578"/>
    </source>
</evidence>
<dbReference type="EMBL" id="JAHLQI010000009">
    <property type="protein sequence ID" value="MBU5491466.1"/>
    <property type="molecule type" value="Genomic_DNA"/>
</dbReference>
<keyword evidence="8" id="KW-1185">Reference proteome</keyword>
<comment type="function">
    <text evidence="4 5">The RecF protein is involved in DNA metabolism; it is required for DNA replication and normal SOS inducibility. RecF binds preferentially to single-stranded, linear DNA. It also seems to bind ATP.</text>
</comment>
<comment type="caution">
    <text evidence="7">The sequence shown here is derived from an EMBL/GenBank/DDBJ whole genome shotgun (WGS) entry which is preliminary data.</text>
</comment>
<dbReference type="PROSITE" id="PS00617">
    <property type="entry name" value="RECF_1"/>
    <property type="match status" value="1"/>
</dbReference>
<evidence type="ECO:0000256" key="2">
    <source>
        <dbReference type="ARBA" id="ARBA00008016"/>
    </source>
</evidence>
<dbReference type="Proteomes" id="UP000783588">
    <property type="component" value="Unassembled WGS sequence"/>
</dbReference>
<organism evidence="7 8">
    <name type="scientific">Butyricicoccus intestinisimiae</name>
    <dbReference type="NCBI Taxonomy" id="2841509"/>
    <lineage>
        <taxon>Bacteria</taxon>
        <taxon>Bacillati</taxon>
        <taxon>Bacillota</taxon>
        <taxon>Clostridia</taxon>
        <taxon>Eubacteriales</taxon>
        <taxon>Butyricicoccaceae</taxon>
        <taxon>Butyricicoccus</taxon>
    </lineage>
</organism>
<dbReference type="PROSITE" id="PS00618">
    <property type="entry name" value="RECF_2"/>
    <property type="match status" value="1"/>
</dbReference>
<evidence type="ECO:0000259" key="6">
    <source>
        <dbReference type="Pfam" id="PF02463"/>
    </source>
</evidence>
<keyword evidence="4 5" id="KW-0067">ATP-binding</keyword>
<protein>
    <recommendedName>
        <fullName evidence="3 4">DNA replication and repair protein RecF</fullName>
    </recommendedName>
</protein>
<dbReference type="NCBIfam" id="TIGR00611">
    <property type="entry name" value="recf"/>
    <property type="match status" value="1"/>
</dbReference>
<dbReference type="RefSeq" id="WP_216471209.1">
    <property type="nucleotide sequence ID" value="NZ_JAHLQI010000009.1"/>
</dbReference>
<dbReference type="InterPro" id="IPR018078">
    <property type="entry name" value="DNA-binding_RecF_CS"/>
</dbReference>
<name>A0ABS6EUU2_9FIRM</name>
<proteinExistence type="inferred from homology"/>
<feature type="domain" description="RecF/RecN/SMC N-terminal" evidence="6">
    <location>
        <begin position="3"/>
        <end position="353"/>
    </location>
</feature>
<accession>A0ABS6EUU2</accession>
<dbReference type="InterPro" id="IPR003395">
    <property type="entry name" value="RecF/RecN/SMC_N"/>
</dbReference>
<gene>
    <name evidence="4 7" type="primary">recF</name>
    <name evidence="7" type="ORF">KQI75_12725</name>
</gene>
<evidence type="ECO:0000313" key="8">
    <source>
        <dbReference type="Proteomes" id="UP000783588"/>
    </source>
</evidence>
<dbReference type="PANTHER" id="PTHR32182">
    <property type="entry name" value="DNA REPLICATION AND REPAIR PROTEIN RECF"/>
    <property type="match status" value="1"/>
</dbReference>
<keyword evidence="4" id="KW-0963">Cytoplasm</keyword>
<keyword evidence="4 5" id="KW-0235">DNA replication</keyword>
<dbReference type="HAMAP" id="MF_00365">
    <property type="entry name" value="RecF"/>
    <property type="match status" value="1"/>
</dbReference>
<comment type="similarity">
    <text evidence="2 4 5">Belongs to the RecF family.</text>
</comment>
<feature type="binding site" evidence="4">
    <location>
        <begin position="30"/>
        <end position="37"/>
    </location>
    <ligand>
        <name>ATP</name>
        <dbReference type="ChEBI" id="CHEBI:30616"/>
    </ligand>
</feature>
<sequence length="369" mass="41511">MNIQTLYLRDFRNYETAQLALSPGVNVFCGENAQGKTNILEAVGLLSTTRLFRSGQKRDAVRFGAQQAEVRAAFFAEKRDRTVRAVIPQAGRAQFFVNEVKQKRLSDVTGVLRTVLFCPEDLLLIREGAAARRRFMDIALCQLRPNYARYLSEYGKLHENKLRILKDAEEKPSLLDALDDFSFRMSAIGGHIVRYRAYYLRALMEKAQGIHASLSGKNEQLSYCYHTVSAVPDPFASAKEIGMQIWEHMCAHRAAEIASRSCLSGPHKDDLELLIGGRSAKSFGSQGQVRTCALSLKLAERDMFYDSTKEYPILLLDDVLSELDAKRQDFVLNRIENGQVLITCCEPEKLAQVQGGRMFLVSQGTVQQV</sequence>
<dbReference type="Pfam" id="PF02463">
    <property type="entry name" value="SMC_N"/>
    <property type="match status" value="1"/>
</dbReference>